<proteinExistence type="predicted"/>
<gene>
    <name evidence="2" type="ORF">DSAG12_02684</name>
</gene>
<dbReference type="KEGG" id="psyt:DSAG12_02684"/>
<dbReference type="InterPro" id="IPR034660">
    <property type="entry name" value="DinB/YfiT-like"/>
</dbReference>
<reference evidence="2 3" key="2">
    <citation type="journal article" date="2024" name="Int. J. Syst. Evol. Microbiol.">
        <title>Promethearchaeum syntrophicum gen. nov., sp. nov., an anaerobic, obligately syntrophic archaeon, the first isolate of the lineage 'Asgard' archaea, and proposal of the new archaeal phylum Promethearchaeota phyl. nov. and kingdom Promethearchaeati regn. nov.</title>
        <authorList>
            <person name="Imachi H."/>
            <person name="Nobu M.K."/>
            <person name="Kato S."/>
            <person name="Takaki Y."/>
            <person name="Miyazaki M."/>
            <person name="Miyata M."/>
            <person name="Ogawara M."/>
            <person name="Saito Y."/>
            <person name="Sakai S."/>
            <person name="Tahara Y.O."/>
            <person name="Takano Y."/>
            <person name="Tasumi E."/>
            <person name="Uematsu K."/>
            <person name="Yoshimura T."/>
            <person name="Itoh T."/>
            <person name="Ohkuma M."/>
            <person name="Takai K."/>
        </authorList>
    </citation>
    <scope>NUCLEOTIDE SEQUENCE [LARGE SCALE GENOMIC DNA]</scope>
    <source>
        <strain evidence="2 3">MK-D1</strain>
    </source>
</reference>
<evidence type="ECO:0000313" key="3">
    <source>
        <dbReference type="Proteomes" id="UP000321408"/>
    </source>
</evidence>
<evidence type="ECO:0000313" key="2">
    <source>
        <dbReference type="EMBL" id="QEE16854.1"/>
    </source>
</evidence>
<dbReference type="InterPro" id="IPR024775">
    <property type="entry name" value="DinB-like"/>
</dbReference>
<dbReference type="Proteomes" id="UP000321408">
    <property type="component" value="Chromosome"/>
</dbReference>
<name>A0A5B9DCE4_9ARCH</name>
<reference evidence="2 3" key="1">
    <citation type="journal article" date="2020" name="Nature">
        <title>Isolation of an archaeon at the prokaryote-eukaryote interface.</title>
        <authorList>
            <person name="Imachi H."/>
            <person name="Nobu M.K."/>
            <person name="Nakahara N."/>
            <person name="Morono Y."/>
            <person name="Ogawara M."/>
            <person name="Takaki Y."/>
            <person name="Takano Y."/>
            <person name="Uematsu K."/>
            <person name="Ikuta T."/>
            <person name="Ito M."/>
            <person name="Matsui Y."/>
            <person name="Miyazaki M."/>
            <person name="Murata K."/>
            <person name="Saito Y."/>
            <person name="Sakai S."/>
            <person name="Song C."/>
            <person name="Tasumi E."/>
            <person name="Yamanaka Y."/>
            <person name="Yamaguchi T."/>
            <person name="Kamagata Y."/>
            <person name="Tamaki H."/>
            <person name="Takai K."/>
        </authorList>
    </citation>
    <scope>NUCLEOTIDE SEQUENCE [LARGE SCALE GENOMIC DNA]</scope>
    <source>
        <strain evidence="2 3">MK-D1</strain>
    </source>
</reference>
<dbReference type="EMBL" id="CP042905">
    <property type="protein sequence ID" value="QEE16854.1"/>
    <property type="molecule type" value="Genomic_DNA"/>
</dbReference>
<accession>A0A5B9DCE4</accession>
<dbReference type="GeneID" id="41330665"/>
<dbReference type="Gene3D" id="1.20.120.450">
    <property type="entry name" value="dinb family like domain"/>
    <property type="match status" value="1"/>
</dbReference>
<dbReference type="SUPFAM" id="SSF109854">
    <property type="entry name" value="DinB/YfiT-like putative metalloenzymes"/>
    <property type="match status" value="1"/>
</dbReference>
<organism evidence="2 3">
    <name type="scientific">Promethearchaeum syntrophicum</name>
    <dbReference type="NCBI Taxonomy" id="2594042"/>
    <lineage>
        <taxon>Archaea</taxon>
        <taxon>Promethearchaeati</taxon>
        <taxon>Promethearchaeota</taxon>
        <taxon>Promethearchaeia</taxon>
        <taxon>Promethearchaeales</taxon>
        <taxon>Promethearchaeaceae</taxon>
        <taxon>Promethearchaeum</taxon>
    </lineage>
</organism>
<keyword evidence="3" id="KW-1185">Reference proteome</keyword>
<feature type="domain" description="DinB-like" evidence="1">
    <location>
        <begin position="23"/>
        <end position="149"/>
    </location>
</feature>
<evidence type="ECO:0000259" key="1">
    <source>
        <dbReference type="Pfam" id="PF12867"/>
    </source>
</evidence>
<dbReference type="RefSeq" id="WP_147663781.1">
    <property type="nucleotide sequence ID" value="NZ_CP042905.2"/>
</dbReference>
<sequence>MQTQLFIDMKHALSGALTHLSSEDALTNLTPEKAKIKPEEKYHSCWDLLHHLIAWQNIVIQNLQGEFRDWWNIPEDENWPTEEDLSDEQNFVNLKDQLKINVEKIKHLLDIVNLMEFVKICRGEEMEPVTKFRLMLVFLQHTSYHLGQIVTTRKILGIWDGN</sequence>
<dbReference type="Pfam" id="PF12867">
    <property type="entry name" value="DinB_2"/>
    <property type="match status" value="1"/>
</dbReference>
<protein>
    <submittedName>
        <fullName evidence="2">DinB family protein</fullName>
    </submittedName>
</protein>
<dbReference type="AlphaFoldDB" id="A0A5B9DCE4"/>